<keyword evidence="1" id="KW-0436">Ligase</keyword>
<dbReference type="InterPro" id="IPR036526">
    <property type="entry name" value="C-N_Hydrolase_sf"/>
</dbReference>
<proteinExistence type="predicted"/>
<dbReference type="GO" id="GO:0005737">
    <property type="term" value="C:cytoplasm"/>
    <property type="evidence" value="ECO:0007669"/>
    <property type="project" value="InterPro"/>
</dbReference>
<dbReference type="GO" id="GO:0004359">
    <property type="term" value="F:glutaminase activity"/>
    <property type="evidence" value="ECO:0007669"/>
    <property type="project" value="InterPro"/>
</dbReference>
<reference evidence="3" key="1">
    <citation type="submission" date="2018-05" db="EMBL/GenBank/DDBJ databases">
        <authorList>
            <person name="Lanie J.A."/>
            <person name="Ng W.-L."/>
            <person name="Kazmierczak K.M."/>
            <person name="Andrzejewski T.M."/>
            <person name="Davidsen T.M."/>
            <person name="Wayne K.J."/>
            <person name="Tettelin H."/>
            <person name="Glass J.I."/>
            <person name="Rusch D."/>
            <person name="Podicherti R."/>
            <person name="Tsui H.-C.T."/>
            <person name="Winkler M.E."/>
        </authorList>
    </citation>
    <scope>NUCLEOTIDE SEQUENCE</scope>
</reference>
<dbReference type="PANTHER" id="PTHR23090:SF9">
    <property type="entry name" value="GLUTAMINE-DEPENDENT NAD(+) SYNTHETASE"/>
    <property type="match status" value="1"/>
</dbReference>
<accession>A0A382Z554</accession>
<dbReference type="AlphaFoldDB" id="A0A382Z554"/>
<feature type="non-terminal residue" evidence="3">
    <location>
        <position position="186"/>
    </location>
</feature>
<gene>
    <name evidence="3" type="ORF">METZ01_LOCUS443476</name>
</gene>
<organism evidence="3">
    <name type="scientific">marine metagenome</name>
    <dbReference type="NCBI Taxonomy" id="408172"/>
    <lineage>
        <taxon>unclassified sequences</taxon>
        <taxon>metagenomes</taxon>
        <taxon>ecological metagenomes</taxon>
    </lineage>
</organism>
<evidence type="ECO:0000313" key="3">
    <source>
        <dbReference type="EMBL" id="SVD90622.1"/>
    </source>
</evidence>
<evidence type="ECO:0000259" key="2">
    <source>
        <dbReference type="PROSITE" id="PS50263"/>
    </source>
</evidence>
<dbReference type="CDD" id="cd07570">
    <property type="entry name" value="GAT_Gln-NAD-synth"/>
    <property type="match status" value="1"/>
</dbReference>
<sequence>MVIRIRLALVQVNPVVGDLDGNVERIRRVLEEVDGCDLAVFGEMALTGYPLEDLVLKPGFVADSRAALEKVAGASGDCALVVGFADGDEDVVYNAVAVCQGGRVHGVYRKRHLPNLEVFDEVRHFSPGVDPLVLYRIGGVRVGLAICEDLWVPDGPVGALVAGGAELVAVANGSPFHRGKQTERES</sequence>
<dbReference type="InterPro" id="IPR003010">
    <property type="entry name" value="C-N_Hydrolase"/>
</dbReference>
<dbReference type="GO" id="GO:0003952">
    <property type="term" value="F:NAD+ synthase (glutamine-hydrolyzing) activity"/>
    <property type="evidence" value="ECO:0007669"/>
    <property type="project" value="InterPro"/>
</dbReference>
<dbReference type="SUPFAM" id="SSF56317">
    <property type="entry name" value="Carbon-nitrogen hydrolase"/>
    <property type="match status" value="1"/>
</dbReference>
<dbReference type="PROSITE" id="PS50263">
    <property type="entry name" value="CN_HYDROLASE"/>
    <property type="match status" value="1"/>
</dbReference>
<dbReference type="PANTHER" id="PTHR23090">
    <property type="entry name" value="NH 3 /GLUTAMINE-DEPENDENT NAD + SYNTHETASE"/>
    <property type="match status" value="1"/>
</dbReference>
<evidence type="ECO:0000256" key="1">
    <source>
        <dbReference type="ARBA" id="ARBA00022598"/>
    </source>
</evidence>
<protein>
    <recommendedName>
        <fullName evidence="2">CN hydrolase domain-containing protein</fullName>
    </recommendedName>
</protein>
<feature type="domain" description="CN hydrolase" evidence="2">
    <location>
        <begin position="5"/>
        <end position="186"/>
    </location>
</feature>
<dbReference type="InterPro" id="IPR003694">
    <property type="entry name" value="NAD_synthase"/>
</dbReference>
<dbReference type="Pfam" id="PF00795">
    <property type="entry name" value="CN_hydrolase"/>
    <property type="match status" value="1"/>
</dbReference>
<dbReference type="EMBL" id="UINC01181104">
    <property type="protein sequence ID" value="SVD90622.1"/>
    <property type="molecule type" value="Genomic_DNA"/>
</dbReference>
<name>A0A382Z554_9ZZZZ</name>
<dbReference type="Gene3D" id="3.60.110.10">
    <property type="entry name" value="Carbon-nitrogen hydrolase"/>
    <property type="match status" value="1"/>
</dbReference>
<dbReference type="GO" id="GO:0009435">
    <property type="term" value="P:NAD+ biosynthetic process"/>
    <property type="evidence" value="ECO:0007669"/>
    <property type="project" value="InterPro"/>
</dbReference>